<dbReference type="EMBL" id="BGZK01000503">
    <property type="protein sequence ID" value="GBP47503.1"/>
    <property type="molecule type" value="Genomic_DNA"/>
</dbReference>
<protein>
    <submittedName>
        <fullName evidence="1">Uncharacterized protein</fullName>
    </submittedName>
</protein>
<evidence type="ECO:0000313" key="2">
    <source>
        <dbReference type="Proteomes" id="UP000299102"/>
    </source>
</evidence>
<name>A0A4C1W8Z6_EUMVA</name>
<comment type="caution">
    <text evidence="1">The sequence shown here is derived from an EMBL/GenBank/DDBJ whole genome shotgun (WGS) entry which is preliminary data.</text>
</comment>
<proteinExistence type="predicted"/>
<organism evidence="1 2">
    <name type="scientific">Eumeta variegata</name>
    <name type="common">Bagworm moth</name>
    <name type="synonym">Eumeta japonica</name>
    <dbReference type="NCBI Taxonomy" id="151549"/>
    <lineage>
        <taxon>Eukaryota</taxon>
        <taxon>Metazoa</taxon>
        <taxon>Ecdysozoa</taxon>
        <taxon>Arthropoda</taxon>
        <taxon>Hexapoda</taxon>
        <taxon>Insecta</taxon>
        <taxon>Pterygota</taxon>
        <taxon>Neoptera</taxon>
        <taxon>Endopterygota</taxon>
        <taxon>Lepidoptera</taxon>
        <taxon>Glossata</taxon>
        <taxon>Ditrysia</taxon>
        <taxon>Tineoidea</taxon>
        <taxon>Psychidae</taxon>
        <taxon>Oiketicinae</taxon>
        <taxon>Eumeta</taxon>
    </lineage>
</organism>
<gene>
    <name evidence="1" type="ORF">EVAR_30591_1</name>
</gene>
<keyword evidence="2" id="KW-1185">Reference proteome</keyword>
<accession>A0A4C1W8Z6</accession>
<reference evidence="1 2" key="1">
    <citation type="journal article" date="2019" name="Commun. Biol.">
        <title>The bagworm genome reveals a unique fibroin gene that provides high tensile strength.</title>
        <authorList>
            <person name="Kono N."/>
            <person name="Nakamura H."/>
            <person name="Ohtoshi R."/>
            <person name="Tomita M."/>
            <person name="Numata K."/>
            <person name="Arakawa K."/>
        </authorList>
    </citation>
    <scope>NUCLEOTIDE SEQUENCE [LARGE SCALE GENOMIC DNA]</scope>
</reference>
<sequence>MFVAAASSNPIEHSASYDAKAKWFVKNDVITRNLKVEPLEDFTKMLKRHTFNCADVGLTPHYITWHHNASNRQEAINSHETCCPSLPTKIRCELTNTLGRR</sequence>
<dbReference type="OrthoDB" id="412981at2759"/>
<dbReference type="AlphaFoldDB" id="A0A4C1W8Z6"/>
<dbReference type="Proteomes" id="UP000299102">
    <property type="component" value="Unassembled WGS sequence"/>
</dbReference>
<evidence type="ECO:0000313" key="1">
    <source>
        <dbReference type="EMBL" id="GBP47503.1"/>
    </source>
</evidence>